<name>A0ABV4C832_9MYCO</name>
<dbReference type="RefSeq" id="WP_369739707.1">
    <property type="nucleotide sequence ID" value="NZ_JBGEDP010000001.1"/>
</dbReference>
<feature type="coiled-coil region" evidence="1">
    <location>
        <begin position="40"/>
        <end position="74"/>
    </location>
</feature>
<organism evidence="2 3">
    <name type="scientific">Mycobacterium servetii</name>
    <dbReference type="NCBI Taxonomy" id="3237418"/>
    <lineage>
        <taxon>Bacteria</taxon>
        <taxon>Bacillati</taxon>
        <taxon>Actinomycetota</taxon>
        <taxon>Actinomycetes</taxon>
        <taxon>Mycobacteriales</taxon>
        <taxon>Mycobacteriaceae</taxon>
        <taxon>Mycobacterium</taxon>
    </lineage>
</organism>
<reference evidence="2 3" key="1">
    <citation type="submission" date="2024-08" db="EMBL/GenBank/DDBJ databases">
        <title>Mycobacterium servetensis sp. nov., a novel rapid-growing mycobacterial species recovered from a human patient in Zaragoza, Spain.</title>
        <authorList>
            <person name="Tristancho-Baro A.I."/>
            <person name="Buenestado-Serrano S."/>
            <person name="Garcia De Viedma D."/>
            <person name="Milagro-Beamonte A."/>
            <person name="Burillo N."/>
            <person name="Sanz S."/>
            <person name="Lopez-Calleja A.I."/>
            <person name="Penas-Utrilla D."/>
            <person name="Guardingo M."/>
            <person name="Garcia M.J."/>
            <person name="Vinuelas-Bayon J."/>
        </authorList>
    </citation>
    <scope>NUCLEOTIDE SEQUENCE [LARGE SCALE GENOMIC DNA]</scope>
    <source>
        <strain evidence="3">HUMS_12744610</strain>
    </source>
</reference>
<dbReference type="Proteomes" id="UP001564760">
    <property type="component" value="Unassembled WGS sequence"/>
</dbReference>
<comment type="caution">
    <text evidence="2">The sequence shown here is derived from an EMBL/GenBank/DDBJ whole genome shotgun (WGS) entry which is preliminary data.</text>
</comment>
<evidence type="ECO:0000313" key="2">
    <source>
        <dbReference type="EMBL" id="MEY8017415.1"/>
    </source>
</evidence>
<protein>
    <submittedName>
        <fullName evidence="2">Uncharacterized protein</fullName>
    </submittedName>
</protein>
<proteinExistence type="predicted"/>
<evidence type="ECO:0000313" key="3">
    <source>
        <dbReference type="Proteomes" id="UP001564760"/>
    </source>
</evidence>
<sequence length="175" mass="19584">MTYGVSYARSLISQNAIIIDKRLEQMQQLTDNLGQLIPQIDGVQTQLANAHQDMQQLSAASAQIQDTLRGLNDRVNDFNRQIGQVRELVDAQSNCEAESLCTQLKAALNYFDSISKINVPMKQSTLKFTSIDENLYQSTESIPLVKSSLIEMNRTGMSGHFVSELPTGRRGWCSR</sequence>
<keyword evidence="1" id="KW-0175">Coiled coil</keyword>
<dbReference type="Gene3D" id="1.10.287.1490">
    <property type="match status" value="1"/>
</dbReference>
<accession>A0ABV4C832</accession>
<gene>
    <name evidence="2" type="ORF">AB8998_21670</name>
</gene>
<keyword evidence="3" id="KW-1185">Reference proteome</keyword>
<dbReference type="EMBL" id="JBGEDP010000001">
    <property type="protein sequence ID" value="MEY8017415.1"/>
    <property type="molecule type" value="Genomic_DNA"/>
</dbReference>
<evidence type="ECO:0000256" key="1">
    <source>
        <dbReference type="SAM" id="Coils"/>
    </source>
</evidence>